<keyword evidence="2" id="KW-1185">Reference proteome</keyword>
<reference evidence="1" key="2">
    <citation type="submission" date="2020-11" db="EMBL/GenBank/DDBJ databases">
        <authorList>
            <person name="McCartney M.A."/>
            <person name="Auch B."/>
            <person name="Kono T."/>
            <person name="Mallez S."/>
            <person name="Becker A."/>
            <person name="Gohl D.M."/>
            <person name="Silverstein K.A.T."/>
            <person name="Koren S."/>
            <person name="Bechman K.B."/>
            <person name="Herman A."/>
            <person name="Abrahante J.E."/>
            <person name="Garbe J."/>
        </authorList>
    </citation>
    <scope>NUCLEOTIDE SEQUENCE</scope>
    <source>
        <strain evidence="1">Duluth1</strain>
        <tissue evidence="1">Whole animal</tissue>
    </source>
</reference>
<evidence type="ECO:0000313" key="1">
    <source>
        <dbReference type="EMBL" id="KAH3871687.1"/>
    </source>
</evidence>
<protein>
    <submittedName>
        <fullName evidence="1">Uncharacterized protein</fullName>
    </submittedName>
</protein>
<accession>A0A9D4M6A6</accession>
<reference evidence="1" key="1">
    <citation type="journal article" date="2019" name="bioRxiv">
        <title>The Genome of the Zebra Mussel, Dreissena polymorpha: A Resource for Invasive Species Research.</title>
        <authorList>
            <person name="McCartney M.A."/>
            <person name="Auch B."/>
            <person name="Kono T."/>
            <person name="Mallez S."/>
            <person name="Zhang Y."/>
            <person name="Obille A."/>
            <person name="Becker A."/>
            <person name="Abrahante J.E."/>
            <person name="Garbe J."/>
            <person name="Badalamenti J.P."/>
            <person name="Herman A."/>
            <person name="Mangelson H."/>
            <person name="Liachko I."/>
            <person name="Sullivan S."/>
            <person name="Sone E.D."/>
            <person name="Koren S."/>
            <person name="Silverstein K.A.T."/>
            <person name="Beckman K.B."/>
            <person name="Gohl D.M."/>
        </authorList>
    </citation>
    <scope>NUCLEOTIDE SEQUENCE</scope>
    <source>
        <strain evidence="1">Duluth1</strain>
        <tissue evidence="1">Whole animal</tissue>
    </source>
</reference>
<organism evidence="1 2">
    <name type="scientific">Dreissena polymorpha</name>
    <name type="common">Zebra mussel</name>
    <name type="synonym">Mytilus polymorpha</name>
    <dbReference type="NCBI Taxonomy" id="45954"/>
    <lineage>
        <taxon>Eukaryota</taxon>
        <taxon>Metazoa</taxon>
        <taxon>Spiralia</taxon>
        <taxon>Lophotrochozoa</taxon>
        <taxon>Mollusca</taxon>
        <taxon>Bivalvia</taxon>
        <taxon>Autobranchia</taxon>
        <taxon>Heteroconchia</taxon>
        <taxon>Euheterodonta</taxon>
        <taxon>Imparidentia</taxon>
        <taxon>Neoheterodontei</taxon>
        <taxon>Myida</taxon>
        <taxon>Dreissenoidea</taxon>
        <taxon>Dreissenidae</taxon>
        <taxon>Dreissena</taxon>
    </lineage>
</organism>
<proteinExistence type="predicted"/>
<dbReference type="Proteomes" id="UP000828390">
    <property type="component" value="Unassembled WGS sequence"/>
</dbReference>
<name>A0A9D4M6A6_DREPO</name>
<comment type="caution">
    <text evidence="1">The sequence shown here is derived from an EMBL/GenBank/DDBJ whole genome shotgun (WGS) entry which is preliminary data.</text>
</comment>
<dbReference type="AlphaFoldDB" id="A0A9D4M6A6"/>
<evidence type="ECO:0000313" key="2">
    <source>
        <dbReference type="Proteomes" id="UP000828390"/>
    </source>
</evidence>
<gene>
    <name evidence="1" type="ORF">DPMN_034898</name>
</gene>
<dbReference type="EMBL" id="JAIWYP010000002">
    <property type="protein sequence ID" value="KAH3871687.1"/>
    <property type="molecule type" value="Genomic_DNA"/>
</dbReference>
<sequence>MTTISRVTKFLVLPVEKSTECTWQQSSHCMALVAVIINMELIQKHTIGEYLNKQGNIMVKTILLKKLVSVNTDVYLHN</sequence>